<dbReference type="Proteomes" id="UP000634136">
    <property type="component" value="Unassembled WGS sequence"/>
</dbReference>
<keyword evidence="2" id="KW-1185">Reference proteome</keyword>
<evidence type="ECO:0000313" key="1">
    <source>
        <dbReference type="EMBL" id="KAF7800628.1"/>
    </source>
</evidence>
<sequence length="148" mass="17048">MRLKSVSIAASLSKRTWNILPHQFKAIHPSNLFIPVAVYVSRFFPKLRSLFLPLLRSIRLIHAYQRLQCFPHRRQRSRLKGKRLYVQPHEQRLNITIIPNSTILDAFAFANGIELGVAGNHRGFSTLLRTSSFLSVCVREILMVASRL</sequence>
<reference evidence="1" key="1">
    <citation type="submission" date="2020-09" db="EMBL/GenBank/DDBJ databases">
        <title>Genome-Enabled Discovery of Anthraquinone Biosynthesis in Senna tora.</title>
        <authorList>
            <person name="Kang S.-H."/>
            <person name="Pandey R.P."/>
            <person name="Lee C.-M."/>
            <person name="Sim J.-S."/>
            <person name="Jeong J.-T."/>
            <person name="Choi B.-S."/>
            <person name="Jung M."/>
            <person name="Ginzburg D."/>
            <person name="Zhao K."/>
            <person name="Won S.Y."/>
            <person name="Oh T.-J."/>
            <person name="Yu Y."/>
            <person name="Kim N.-H."/>
            <person name="Lee O.R."/>
            <person name="Lee T.-H."/>
            <person name="Bashyal P."/>
            <person name="Kim T.-S."/>
            <person name="Lee W.-H."/>
            <person name="Kawkins C."/>
            <person name="Kim C.-K."/>
            <person name="Kim J.S."/>
            <person name="Ahn B.O."/>
            <person name="Rhee S.Y."/>
            <person name="Sohng J.K."/>
        </authorList>
    </citation>
    <scope>NUCLEOTIDE SEQUENCE</scope>
    <source>
        <tissue evidence="1">Leaf</tissue>
    </source>
</reference>
<dbReference type="AlphaFoldDB" id="A0A834VWW4"/>
<gene>
    <name evidence="1" type="ORF">G2W53_044930</name>
</gene>
<name>A0A834VWW4_9FABA</name>
<accession>A0A834VWW4</accession>
<comment type="caution">
    <text evidence="1">The sequence shown here is derived from an EMBL/GenBank/DDBJ whole genome shotgun (WGS) entry which is preliminary data.</text>
</comment>
<evidence type="ECO:0000313" key="2">
    <source>
        <dbReference type="Proteomes" id="UP000634136"/>
    </source>
</evidence>
<proteinExistence type="predicted"/>
<dbReference type="EMBL" id="JAAIUW010000280">
    <property type="protein sequence ID" value="KAF7800628.1"/>
    <property type="molecule type" value="Genomic_DNA"/>
</dbReference>
<protein>
    <submittedName>
        <fullName evidence="1">Uncharacterized protein</fullName>
    </submittedName>
</protein>
<organism evidence="1 2">
    <name type="scientific">Senna tora</name>
    <dbReference type="NCBI Taxonomy" id="362788"/>
    <lineage>
        <taxon>Eukaryota</taxon>
        <taxon>Viridiplantae</taxon>
        <taxon>Streptophyta</taxon>
        <taxon>Embryophyta</taxon>
        <taxon>Tracheophyta</taxon>
        <taxon>Spermatophyta</taxon>
        <taxon>Magnoliopsida</taxon>
        <taxon>eudicotyledons</taxon>
        <taxon>Gunneridae</taxon>
        <taxon>Pentapetalae</taxon>
        <taxon>rosids</taxon>
        <taxon>fabids</taxon>
        <taxon>Fabales</taxon>
        <taxon>Fabaceae</taxon>
        <taxon>Caesalpinioideae</taxon>
        <taxon>Cassia clade</taxon>
        <taxon>Senna</taxon>
    </lineage>
</organism>